<sequence>MGVKDSYKHKGMRRSLVRILREKGIVNEGVLEAIGTVPRHVFFDEIFDSHAYQDKAFPIAEGQTISQPYTVAFQSDLLDVKPGAKILEVGTGSGYQCCILLELGADVVTIEYKEKLSMLAKQMLGKMGYHAHFLVGDGSNGYPQLGPYDGIIVTAGAPIRAIDPLVKQLKVGGKLIIPVGDLKSQKMLRISKISEQQIVQEEFNNFAFVPLLGDNGWKN</sequence>
<dbReference type="NCBIfam" id="TIGR00080">
    <property type="entry name" value="pimt"/>
    <property type="match status" value="1"/>
</dbReference>
<dbReference type="GO" id="GO:0004719">
    <property type="term" value="F:protein-L-isoaspartate (D-aspartate) O-methyltransferase activity"/>
    <property type="evidence" value="ECO:0007669"/>
    <property type="project" value="UniProtKB-UniRule"/>
</dbReference>
<dbReference type="PANTHER" id="PTHR11579:SF0">
    <property type="entry name" value="PROTEIN-L-ISOASPARTATE(D-ASPARTATE) O-METHYLTRANSFERASE"/>
    <property type="match status" value="1"/>
</dbReference>
<proteinExistence type="inferred from homology"/>
<dbReference type="NCBIfam" id="NF001453">
    <property type="entry name" value="PRK00312.1"/>
    <property type="match status" value="1"/>
</dbReference>
<dbReference type="STRING" id="156994.SAMN04488028_101843"/>
<evidence type="ECO:0000256" key="5">
    <source>
        <dbReference type="ARBA" id="ARBA00022679"/>
    </source>
</evidence>
<feature type="active site" evidence="7">
    <location>
        <position position="66"/>
    </location>
</feature>
<comment type="function">
    <text evidence="7">Catalyzes the methyl esterification of L-isoaspartyl residues in peptides and proteins that result from spontaneous decomposition of normal L-aspartyl and L-asparaginyl residues. It plays a role in the repair and/or degradation of damaged proteins.</text>
</comment>
<organism evidence="8 9">
    <name type="scientific">Reichenbachiella agariperforans</name>
    <dbReference type="NCBI Taxonomy" id="156994"/>
    <lineage>
        <taxon>Bacteria</taxon>
        <taxon>Pseudomonadati</taxon>
        <taxon>Bacteroidota</taxon>
        <taxon>Cytophagia</taxon>
        <taxon>Cytophagales</taxon>
        <taxon>Reichenbachiellaceae</taxon>
        <taxon>Reichenbachiella</taxon>
    </lineage>
</organism>
<dbReference type="PROSITE" id="PS01279">
    <property type="entry name" value="PCMT"/>
    <property type="match status" value="1"/>
</dbReference>
<evidence type="ECO:0000313" key="9">
    <source>
        <dbReference type="Proteomes" id="UP000184474"/>
    </source>
</evidence>
<evidence type="ECO:0000256" key="4">
    <source>
        <dbReference type="ARBA" id="ARBA00022603"/>
    </source>
</evidence>
<dbReference type="Gene3D" id="3.40.50.150">
    <property type="entry name" value="Vaccinia Virus protein VP39"/>
    <property type="match status" value="1"/>
</dbReference>
<dbReference type="AlphaFoldDB" id="A0A1M6L6Q1"/>
<keyword evidence="6 7" id="KW-0949">S-adenosyl-L-methionine</keyword>
<dbReference type="PANTHER" id="PTHR11579">
    <property type="entry name" value="PROTEIN-L-ISOASPARTATE O-METHYLTRANSFERASE"/>
    <property type="match status" value="1"/>
</dbReference>
<dbReference type="InterPro" id="IPR029063">
    <property type="entry name" value="SAM-dependent_MTases_sf"/>
</dbReference>
<evidence type="ECO:0000256" key="7">
    <source>
        <dbReference type="HAMAP-Rule" id="MF_00090"/>
    </source>
</evidence>
<dbReference type="GO" id="GO:0032259">
    <property type="term" value="P:methylation"/>
    <property type="evidence" value="ECO:0007669"/>
    <property type="project" value="UniProtKB-KW"/>
</dbReference>
<gene>
    <name evidence="7" type="primary">pcm</name>
    <name evidence="8" type="ORF">SAMN04488028_101843</name>
</gene>
<dbReference type="Pfam" id="PF01135">
    <property type="entry name" value="PCMT"/>
    <property type="match status" value="1"/>
</dbReference>
<name>A0A1M6L6Q1_REIAG</name>
<evidence type="ECO:0000313" key="8">
    <source>
        <dbReference type="EMBL" id="SHJ66739.1"/>
    </source>
</evidence>
<comment type="subcellular location">
    <subcellularLocation>
        <location evidence="1 7">Cytoplasm</location>
    </subcellularLocation>
</comment>
<keyword evidence="5 7" id="KW-0808">Transferase</keyword>
<evidence type="ECO:0000256" key="2">
    <source>
        <dbReference type="ARBA" id="ARBA00005369"/>
    </source>
</evidence>
<keyword evidence="9" id="KW-1185">Reference proteome</keyword>
<keyword evidence="3 7" id="KW-0963">Cytoplasm</keyword>
<evidence type="ECO:0000256" key="1">
    <source>
        <dbReference type="ARBA" id="ARBA00004496"/>
    </source>
</evidence>
<protein>
    <recommendedName>
        <fullName evidence="7">Protein-L-isoaspartate O-methyltransferase</fullName>
        <ecNumber evidence="7">2.1.1.77</ecNumber>
    </recommendedName>
    <alternativeName>
        <fullName evidence="7">L-isoaspartyl protein carboxyl methyltransferase</fullName>
    </alternativeName>
    <alternativeName>
        <fullName evidence="7">Protein L-isoaspartyl methyltransferase</fullName>
    </alternativeName>
    <alternativeName>
        <fullName evidence="7">Protein-beta-aspartate methyltransferase</fullName>
        <shortName evidence="7">PIMT</shortName>
    </alternativeName>
</protein>
<dbReference type="Proteomes" id="UP000184474">
    <property type="component" value="Unassembled WGS sequence"/>
</dbReference>
<evidence type="ECO:0000256" key="6">
    <source>
        <dbReference type="ARBA" id="ARBA00022691"/>
    </source>
</evidence>
<dbReference type="CDD" id="cd02440">
    <property type="entry name" value="AdoMet_MTases"/>
    <property type="match status" value="1"/>
</dbReference>
<evidence type="ECO:0000256" key="3">
    <source>
        <dbReference type="ARBA" id="ARBA00022490"/>
    </source>
</evidence>
<dbReference type="HAMAP" id="MF_00090">
    <property type="entry name" value="PIMT"/>
    <property type="match status" value="1"/>
</dbReference>
<reference evidence="9" key="1">
    <citation type="submission" date="2016-11" db="EMBL/GenBank/DDBJ databases">
        <authorList>
            <person name="Varghese N."/>
            <person name="Submissions S."/>
        </authorList>
    </citation>
    <scope>NUCLEOTIDE SEQUENCE [LARGE SCALE GENOMIC DNA]</scope>
    <source>
        <strain evidence="9">DSM 26134</strain>
    </source>
</reference>
<accession>A0A1M6L6Q1</accession>
<dbReference type="InterPro" id="IPR000682">
    <property type="entry name" value="PCMT"/>
</dbReference>
<dbReference type="EC" id="2.1.1.77" evidence="7"/>
<dbReference type="GO" id="GO:0005737">
    <property type="term" value="C:cytoplasm"/>
    <property type="evidence" value="ECO:0007669"/>
    <property type="project" value="UniProtKB-SubCell"/>
</dbReference>
<dbReference type="GO" id="GO:0030091">
    <property type="term" value="P:protein repair"/>
    <property type="evidence" value="ECO:0007669"/>
    <property type="project" value="UniProtKB-UniRule"/>
</dbReference>
<comment type="catalytic activity">
    <reaction evidence="7">
        <text>[protein]-L-isoaspartate + S-adenosyl-L-methionine = [protein]-L-isoaspartate alpha-methyl ester + S-adenosyl-L-homocysteine</text>
        <dbReference type="Rhea" id="RHEA:12705"/>
        <dbReference type="Rhea" id="RHEA-COMP:12143"/>
        <dbReference type="Rhea" id="RHEA-COMP:12144"/>
        <dbReference type="ChEBI" id="CHEBI:57856"/>
        <dbReference type="ChEBI" id="CHEBI:59789"/>
        <dbReference type="ChEBI" id="CHEBI:90596"/>
        <dbReference type="ChEBI" id="CHEBI:90598"/>
        <dbReference type="EC" id="2.1.1.77"/>
    </reaction>
</comment>
<dbReference type="EMBL" id="FRAA01000001">
    <property type="protein sequence ID" value="SHJ66739.1"/>
    <property type="molecule type" value="Genomic_DNA"/>
</dbReference>
<keyword evidence="4 7" id="KW-0489">Methyltransferase</keyword>
<comment type="similarity">
    <text evidence="2 7">Belongs to the methyltransferase superfamily. L-isoaspartyl/D-aspartyl protein methyltransferase family.</text>
</comment>
<dbReference type="SUPFAM" id="SSF53335">
    <property type="entry name" value="S-adenosyl-L-methionine-dependent methyltransferases"/>
    <property type="match status" value="1"/>
</dbReference>